<dbReference type="GO" id="GO:0003729">
    <property type="term" value="F:mRNA binding"/>
    <property type="evidence" value="ECO:0007669"/>
    <property type="project" value="InterPro"/>
</dbReference>
<dbReference type="InterPro" id="IPR004882">
    <property type="entry name" value="Luc7-rel"/>
</dbReference>
<dbReference type="OMA" id="CPYDLFQ"/>
<dbReference type="PANTHER" id="PTHR12375">
    <property type="entry name" value="RNA-BINDING PROTEIN LUC7-RELATED"/>
    <property type="match status" value="1"/>
</dbReference>
<gene>
    <name evidence="3" type="ORF">PCON_11168</name>
</gene>
<protein>
    <submittedName>
        <fullName evidence="3">Similar to U1 snRNP-associated protein usp106 acc. no. Q9USM4</fullName>
    </submittedName>
</protein>
<dbReference type="STRING" id="1076935.U4LQM9"/>
<sequence length="318" mass="34379">MAAEQRRLLEQLMGTPNASSSGGHYTDTNVCRSFLVGTCPHDLFTNTKQDLGPCKKVHLESHKQEYTNDKERGKAPAYERDYAHDLTRYIDECNRRIDAAQRRLDKTPDEITRTNALLKAIGDLDSSISTGLLEVEVLGEQGQVARAVEEYHKVRTTKNEKEAKERELKTLSDSAGPSGHQKLQVCDVCGAYLSRLDNDRRLADHFYGKMHLGYAQMRATLKKIQEELGPRGLQGPTRDFDGGRGGDDRGGYRGDGGFRGDGGYGGRDGGRGGFRGGRGGGGYRGGRGGGGDWGGRGGGGYDRRGGGGGGYRGSGGGW</sequence>
<dbReference type="eggNOG" id="KOG0796">
    <property type="taxonomic scope" value="Eukaryota"/>
</dbReference>
<dbReference type="Proteomes" id="UP000018144">
    <property type="component" value="Unassembled WGS sequence"/>
</dbReference>
<dbReference type="OrthoDB" id="153872at2759"/>
<keyword evidence="4" id="KW-1185">Reference proteome</keyword>
<proteinExistence type="inferred from homology"/>
<comment type="similarity">
    <text evidence="1">Belongs to the Luc7 family.</text>
</comment>
<dbReference type="AlphaFoldDB" id="U4LQM9"/>
<feature type="region of interest" description="Disordered" evidence="2">
    <location>
        <begin position="157"/>
        <end position="177"/>
    </location>
</feature>
<feature type="compositionally biased region" description="Gly residues" evidence="2">
    <location>
        <begin position="259"/>
        <end position="318"/>
    </location>
</feature>
<evidence type="ECO:0000313" key="4">
    <source>
        <dbReference type="Proteomes" id="UP000018144"/>
    </source>
</evidence>
<evidence type="ECO:0000313" key="3">
    <source>
        <dbReference type="EMBL" id="CCX31645.1"/>
    </source>
</evidence>
<name>U4LQM9_PYROM</name>
<evidence type="ECO:0000256" key="1">
    <source>
        <dbReference type="ARBA" id="ARBA00005655"/>
    </source>
</evidence>
<feature type="region of interest" description="Disordered" evidence="2">
    <location>
        <begin position="229"/>
        <end position="318"/>
    </location>
</feature>
<organism evidence="3 4">
    <name type="scientific">Pyronema omphalodes (strain CBS 100304)</name>
    <name type="common">Pyronema confluens</name>
    <dbReference type="NCBI Taxonomy" id="1076935"/>
    <lineage>
        <taxon>Eukaryota</taxon>
        <taxon>Fungi</taxon>
        <taxon>Dikarya</taxon>
        <taxon>Ascomycota</taxon>
        <taxon>Pezizomycotina</taxon>
        <taxon>Pezizomycetes</taxon>
        <taxon>Pezizales</taxon>
        <taxon>Pyronemataceae</taxon>
        <taxon>Pyronema</taxon>
    </lineage>
</organism>
<feature type="compositionally biased region" description="Basic and acidic residues" evidence="2">
    <location>
        <begin position="157"/>
        <end position="170"/>
    </location>
</feature>
<dbReference type="GO" id="GO:0005685">
    <property type="term" value="C:U1 snRNP"/>
    <property type="evidence" value="ECO:0007669"/>
    <property type="project" value="InterPro"/>
</dbReference>
<dbReference type="Pfam" id="PF03194">
    <property type="entry name" value="LUC7"/>
    <property type="match status" value="1"/>
</dbReference>
<accession>U4LQM9</accession>
<evidence type="ECO:0000256" key="2">
    <source>
        <dbReference type="SAM" id="MobiDB-lite"/>
    </source>
</evidence>
<dbReference type="GO" id="GO:0006376">
    <property type="term" value="P:mRNA splice site recognition"/>
    <property type="evidence" value="ECO:0007669"/>
    <property type="project" value="InterPro"/>
</dbReference>
<feature type="compositionally biased region" description="Basic and acidic residues" evidence="2">
    <location>
        <begin position="238"/>
        <end position="258"/>
    </location>
</feature>
<dbReference type="EMBL" id="HF935629">
    <property type="protein sequence ID" value="CCX31645.1"/>
    <property type="molecule type" value="Genomic_DNA"/>
</dbReference>
<reference evidence="3 4" key="1">
    <citation type="journal article" date="2013" name="PLoS Genet.">
        <title>The genome and development-dependent transcriptomes of Pyronema confluens: a window into fungal evolution.</title>
        <authorList>
            <person name="Traeger S."/>
            <person name="Altegoer F."/>
            <person name="Freitag M."/>
            <person name="Gabaldon T."/>
            <person name="Kempken F."/>
            <person name="Kumar A."/>
            <person name="Marcet-Houben M."/>
            <person name="Poggeler S."/>
            <person name="Stajich J.E."/>
            <person name="Nowrousian M."/>
        </authorList>
    </citation>
    <scope>NUCLEOTIDE SEQUENCE [LARGE SCALE GENOMIC DNA]</scope>
    <source>
        <strain evidence="4">CBS 100304</strain>
        <tissue evidence="3">Vegetative mycelium</tissue>
    </source>
</reference>